<accession>A0A0L6UJR0</accession>
<organism evidence="1 2">
    <name type="scientific">Puccinia sorghi</name>
    <dbReference type="NCBI Taxonomy" id="27349"/>
    <lineage>
        <taxon>Eukaryota</taxon>
        <taxon>Fungi</taxon>
        <taxon>Dikarya</taxon>
        <taxon>Basidiomycota</taxon>
        <taxon>Pucciniomycotina</taxon>
        <taxon>Pucciniomycetes</taxon>
        <taxon>Pucciniales</taxon>
        <taxon>Pucciniaceae</taxon>
        <taxon>Puccinia</taxon>
    </lineage>
</organism>
<dbReference type="VEuPathDB" id="FungiDB:VP01_5612g1"/>
<sequence>ELLPPSSIIITYILREVQKASVMKRRQEMRRKMNESTNAISMETAPRRIQPQIVDNFKKRAHLAEVTSYGQLEEVEEPALSFYEVDLGKRTRSGKDYEDTPTYPSLSAQQIQNQISEPLYRQSFK</sequence>
<evidence type="ECO:0000313" key="1">
    <source>
        <dbReference type="EMBL" id="KNZ48507.1"/>
    </source>
</evidence>
<evidence type="ECO:0000313" key="2">
    <source>
        <dbReference type="Proteomes" id="UP000037035"/>
    </source>
</evidence>
<keyword evidence="2" id="KW-1185">Reference proteome</keyword>
<dbReference type="EMBL" id="LAVV01010844">
    <property type="protein sequence ID" value="KNZ48507.1"/>
    <property type="molecule type" value="Genomic_DNA"/>
</dbReference>
<comment type="caution">
    <text evidence="1">The sequence shown here is derived from an EMBL/GenBank/DDBJ whole genome shotgun (WGS) entry which is preliminary data.</text>
</comment>
<name>A0A0L6UJR0_9BASI</name>
<gene>
    <name evidence="1" type="ORF">VP01_5612g1</name>
</gene>
<proteinExistence type="predicted"/>
<dbReference type="Proteomes" id="UP000037035">
    <property type="component" value="Unassembled WGS sequence"/>
</dbReference>
<protein>
    <submittedName>
        <fullName evidence="1">Uncharacterized protein</fullName>
    </submittedName>
</protein>
<reference evidence="1 2" key="1">
    <citation type="submission" date="2015-08" db="EMBL/GenBank/DDBJ databases">
        <title>Next Generation Sequencing and Analysis of the Genome of Puccinia sorghi L Schw, the Causal Agent of Maize Common Rust.</title>
        <authorList>
            <person name="Rochi L."/>
            <person name="Burguener G."/>
            <person name="Darino M."/>
            <person name="Turjanski A."/>
            <person name="Kreff E."/>
            <person name="Dieguez M.J."/>
            <person name="Sacco F."/>
        </authorList>
    </citation>
    <scope>NUCLEOTIDE SEQUENCE [LARGE SCALE GENOMIC DNA]</scope>
    <source>
        <strain evidence="1 2">RO10H11247</strain>
    </source>
</reference>
<feature type="non-terminal residue" evidence="1">
    <location>
        <position position="1"/>
    </location>
</feature>
<dbReference type="AlphaFoldDB" id="A0A0L6UJR0"/>
<dbReference type="OrthoDB" id="2507107at2759"/>